<evidence type="ECO:0000256" key="1">
    <source>
        <dbReference type="ARBA" id="ARBA00023186"/>
    </source>
</evidence>
<accession>A0A8G2C3R9</accession>
<dbReference type="Proteomes" id="UP000199581">
    <property type="component" value="Unassembled WGS sequence"/>
</dbReference>
<sequence length="189" mass="20279">MNDASIACIESLRDFFSASNAMELEDAAVRIAGSVAAVIPPDTDWTAVEYEFNRLFVGPAAVPAPLYASAYCESDRVLMGKAALEARRLYHQLGLAVPREGVIPDDHLAFELEAMIVLKSALGADAPPSQDAKALHAWFVHEHLARWLGPFILATRTHASPGGVVALAADALAAWFDKELNTTATPLPE</sequence>
<dbReference type="PANTHER" id="PTHR34227:SF12">
    <property type="entry name" value="CHAPERONE PROTEIN YCDY"/>
    <property type="match status" value="1"/>
</dbReference>
<dbReference type="OrthoDB" id="9795302at2"/>
<proteinExistence type="predicted"/>
<dbReference type="SUPFAM" id="SSF89155">
    <property type="entry name" value="TorD-like"/>
    <property type="match status" value="1"/>
</dbReference>
<name>A0A8G2C3R9_DESNO</name>
<evidence type="ECO:0000313" key="3">
    <source>
        <dbReference type="Proteomes" id="UP000199581"/>
    </source>
</evidence>
<reference evidence="2 3" key="1">
    <citation type="submission" date="2016-10" db="EMBL/GenBank/DDBJ databases">
        <authorList>
            <person name="Varghese N."/>
            <person name="Submissions S."/>
        </authorList>
    </citation>
    <scope>NUCLEOTIDE SEQUENCE [LARGE SCALE GENOMIC DNA]</scope>
    <source>
        <strain evidence="2 3">DSM 1741</strain>
    </source>
</reference>
<dbReference type="InterPro" id="IPR020945">
    <property type="entry name" value="DMSO/NO3_reduct_chaperone"/>
</dbReference>
<dbReference type="InterPro" id="IPR036411">
    <property type="entry name" value="TorD-like_sf"/>
</dbReference>
<evidence type="ECO:0000313" key="2">
    <source>
        <dbReference type="EMBL" id="SFL86405.1"/>
    </source>
</evidence>
<dbReference type="EMBL" id="FOTO01000008">
    <property type="protein sequence ID" value="SFL86405.1"/>
    <property type="molecule type" value="Genomic_DNA"/>
</dbReference>
<dbReference type="RefSeq" id="WP_092192680.1">
    <property type="nucleotide sequence ID" value="NZ_FOTO01000008.1"/>
</dbReference>
<dbReference type="Pfam" id="PF02613">
    <property type="entry name" value="Nitrate_red_del"/>
    <property type="match status" value="1"/>
</dbReference>
<protein>
    <submittedName>
        <fullName evidence="2">Chaperone TorD involved in molybdoenzyme TorA maturation</fullName>
    </submittedName>
</protein>
<organism evidence="2 3">
    <name type="scientific">Desulfomicrobium norvegicum (strain DSM 1741 / NCIMB 8310)</name>
    <name type="common">Desulfovibrio baculatus (strain Norway 4)</name>
    <name type="synonym">Desulfovibrio desulfuricans (strain Norway 4)</name>
    <dbReference type="NCBI Taxonomy" id="52561"/>
    <lineage>
        <taxon>Bacteria</taxon>
        <taxon>Pseudomonadati</taxon>
        <taxon>Thermodesulfobacteriota</taxon>
        <taxon>Desulfovibrionia</taxon>
        <taxon>Desulfovibrionales</taxon>
        <taxon>Desulfomicrobiaceae</taxon>
        <taxon>Desulfomicrobium</taxon>
    </lineage>
</organism>
<gene>
    <name evidence="2" type="ORF">SAMN05421830_1087</name>
</gene>
<dbReference type="Gene3D" id="1.10.3480.10">
    <property type="entry name" value="TorD-like"/>
    <property type="match status" value="1"/>
</dbReference>
<dbReference type="InterPro" id="IPR050289">
    <property type="entry name" value="TorD/DmsD_chaperones"/>
</dbReference>
<keyword evidence="3" id="KW-1185">Reference proteome</keyword>
<dbReference type="AlphaFoldDB" id="A0A8G2C3R9"/>
<dbReference type="PANTHER" id="PTHR34227">
    <property type="entry name" value="CHAPERONE PROTEIN YCDY"/>
    <property type="match status" value="1"/>
</dbReference>
<keyword evidence="1" id="KW-0143">Chaperone</keyword>
<comment type="caution">
    <text evidence="2">The sequence shown here is derived from an EMBL/GenBank/DDBJ whole genome shotgun (WGS) entry which is preliminary data.</text>
</comment>